<evidence type="ECO:0000256" key="1">
    <source>
        <dbReference type="ARBA" id="ARBA00005854"/>
    </source>
</evidence>
<evidence type="ECO:0000256" key="4">
    <source>
        <dbReference type="ARBA" id="ARBA00023027"/>
    </source>
</evidence>
<protein>
    <submittedName>
        <fullName evidence="8">Hydroxyacid dehydrogenase</fullName>
    </submittedName>
</protein>
<evidence type="ECO:0000313" key="8">
    <source>
        <dbReference type="EMBL" id="OQM77623.1"/>
    </source>
</evidence>
<dbReference type="Proteomes" id="UP000191905">
    <property type="component" value="Unassembled WGS sequence"/>
</dbReference>
<evidence type="ECO:0000256" key="2">
    <source>
        <dbReference type="ARBA" id="ARBA00022605"/>
    </source>
</evidence>
<comment type="caution">
    <text evidence="8">The sequence shown here is derived from an EMBL/GenBank/DDBJ whole genome shotgun (WGS) entry which is preliminary data.</text>
</comment>
<dbReference type="PANTHER" id="PTHR42789:SF1">
    <property type="entry name" value="D-ISOMER SPECIFIC 2-HYDROXYACID DEHYDROGENASE FAMILY PROTEIN (AFU_ORTHOLOGUE AFUA_6G10090)"/>
    <property type="match status" value="1"/>
</dbReference>
<feature type="domain" description="D-isomer specific 2-hydroxyacid dehydrogenase NAD-binding" evidence="7">
    <location>
        <begin position="107"/>
        <end position="289"/>
    </location>
</feature>
<reference evidence="8 9" key="1">
    <citation type="journal article" date="2016" name="Int. J. Syst. Evol. Microbiol.">
        <title>Pseudaminobacter manganicus sp. nov., isolated from sludge of a manganese mine.</title>
        <authorList>
            <person name="Li J."/>
            <person name="Huang J."/>
            <person name="Liao S."/>
            <person name="Wang G."/>
        </authorList>
    </citation>
    <scope>NUCLEOTIDE SEQUENCE [LARGE SCALE GENOMIC DNA]</scope>
    <source>
        <strain evidence="8 9">JH-7</strain>
    </source>
</reference>
<evidence type="ECO:0000256" key="5">
    <source>
        <dbReference type="RuleBase" id="RU003719"/>
    </source>
</evidence>
<dbReference type="GO" id="GO:0008652">
    <property type="term" value="P:amino acid biosynthetic process"/>
    <property type="evidence" value="ECO:0007669"/>
    <property type="project" value="UniProtKB-KW"/>
</dbReference>
<comment type="similarity">
    <text evidence="1 5">Belongs to the D-isomer specific 2-hydroxyacid dehydrogenase family.</text>
</comment>
<dbReference type="Pfam" id="PF00389">
    <property type="entry name" value="2-Hacid_dh"/>
    <property type="match status" value="1"/>
</dbReference>
<dbReference type="PROSITE" id="PS00671">
    <property type="entry name" value="D_2_HYDROXYACID_DH_3"/>
    <property type="match status" value="1"/>
</dbReference>
<dbReference type="InterPro" id="IPR006139">
    <property type="entry name" value="D-isomer_2_OHA_DH_cat_dom"/>
</dbReference>
<dbReference type="SUPFAM" id="SSF51735">
    <property type="entry name" value="NAD(P)-binding Rossmann-fold domains"/>
    <property type="match status" value="1"/>
</dbReference>
<keyword evidence="3 5" id="KW-0560">Oxidoreductase</keyword>
<proteinExistence type="inferred from homology"/>
<evidence type="ECO:0000259" key="7">
    <source>
        <dbReference type="Pfam" id="PF02826"/>
    </source>
</evidence>
<dbReference type="InterPro" id="IPR050857">
    <property type="entry name" value="D-2-hydroxyacid_DH"/>
</dbReference>
<dbReference type="InterPro" id="IPR029752">
    <property type="entry name" value="D-isomer_DH_CS1"/>
</dbReference>
<dbReference type="AlphaFoldDB" id="A0A1V8RWT6"/>
<keyword evidence="2" id="KW-0028">Amino-acid biosynthesis</keyword>
<keyword evidence="9" id="KW-1185">Reference proteome</keyword>
<dbReference type="PANTHER" id="PTHR42789">
    <property type="entry name" value="D-ISOMER SPECIFIC 2-HYDROXYACID DEHYDROGENASE FAMILY PROTEIN (AFU_ORTHOLOGUE AFUA_6G10090)"/>
    <property type="match status" value="1"/>
</dbReference>
<dbReference type="GO" id="GO:0051287">
    <property type="term" value="F:NAD binding"/>
    <property type="evidence" value="ECO:0007669"/>
    <property type="project" value="InterPro"/>
</dbReference>
<name>A0A1V8RWT6_9HYPH</name>
<dbReference type="STRING" id="1873176.BFN67_01960"/>
<evidence type="ECO:0000259" key="6">
    <source>
        <dbReference type="Pfam" id="PF00389"/>
    </source>
</evidence>
<dbReference type="SUPFAM" id="SSF52283">
    <property type="entry name" value="Formate/glycerate dehydrogenase catalytic domain-like"/>
    <property type="match status" value="1"/>
</dbReference>
<dbReference type="Gene3D" id="3.40.50.720">
    <property type="entry name" value="NAD(P)-binding Rossmann-like Domain"/>
    <property type="match status" value="2"/>
</dbReference>
<dbReference type="InterPro" id="IPR036291">
    <property type="entry name" value="NAD(P)-bd_dom_sf"/>
</dbReference>
<organism evidence="8 9">
    <name type="scientific">Manganibacter manganicus</name>
    <dbReference type="NCBI Taxonomy" id="1873176"/>
    <lineage>
        <taxon>Bacteria</taxon>
        <taxon>Pseudomonadati</taxon>
        <taxon>Pseudomonadota</taxon>
        <taxon>Alphaproteobacteria</taxon>
        <taxon>Hyphomicrobiales</taxon>
        <taxon>Phyllobacteriaceae</taxon>
        <taxon>Manganibacter</taxon>
    </lineage>
</organism>
<evidence type="ECO:0000256" key="3">
    <source>
        <dbReference type="ARBA" id="ARBA00023002"/>
    </source>
</evidence>
<dbReference type="OrthoDB" id="9793626at2"/>
<keyword evidence="4" id="KW-0520">NAD</keyword>
<sequence>MKAIRTDRELECPGIDAGLRARGVELVTLPDGIPEMELARAVADADLLLMCYTPITAKVIEAATRLKGIVKYGVGIDAIDIPAAIRRGIPVVNVPEYAEETVAEGAFALMIALAKRLPEISGAVQRDGWIWPAQRWLGRDIAGSTLGIVGCGKIGRSMARMAAQGFRARVLAYDPHADRIELAAAGIEKVDNLKTMLGACDFVSLHCVLNGETRGLIGREELACLKPTAVLINVSRGALVDEEALVEAVVKDRMGGVGLDVYSLEPLTRTGHPMSALYGRDNVILFPHLTFFTVEAMRRLEDDTLARCFEILDGRAVMVRSLDRRLRAQVNGVVFT</sequence>
<dbReference type="RefSeq" id="WP_080917884.1">
    <property type="nucleotide sequence ID" value="NZ_MDET01000001.1"/>
</dbReference>
<dbReference type="InterPro" id="IPR006140">
    <property type="entry name" value="D-isomer_DH_NAD-bd"/>
</dbReference>
<gene>
    <name evidence="8" type="ORF">BFN67_01960</name>
</gene>
<feature type="domain" description="D-isomer specific 2-hydroxyacid dehydrogenase catalytic" evidence="6">
    <location>
        <begin position="21"/>
        <end position="316"/>
    </location>
</feature>
<evidence type="ECO:0000313" key="9">
    <source>
        <dbReference type="Proteomes" id="UP000191905"/>
    </source>
</evidence>
<dbReference type="EMBL" id="MDET01000001">
    <property type="protein sequence ID" value="OQM77623.1"/>
    <property type="molecule type" value="Genomic_DNA"/>
</dbReference>
<dbReference type="GO" id="GO:0016616">
    <property type="term" value="F:oxidoreductase activity, acting on the CH-OH group of donors, NAD or NADP as acceptor"/>
    <property type="evidence" value="ECO:0007669"/>
    <property type="project" value="InterPro"/>
</dbReference>
<dbReference type="PROSITE" id="PS00065">
    <property type="entry name" value="D_2_HYDROXYACID_DH_1"/>
    <property type="match status" value="1"/>
</dbReference>
<dbReference type="InterPro" id="IPR029753">
    <property type="entry name" value="D-isomer_DH_CS"/>
</dbReference>
<dbReference type="Pfam" id="PF02826">
    <property type="entry name" value="2-Hacid_dh_C"/>
    <property type="match status" value="1"/>
</dbReference>
<accession>A0A1V8RWT6</accession>